<accession>A0A518XJH6</accession>
<dbReference type="PROSITE" id="PS50931">
    <property type="entry name" value="HTH_LYSR"/>
    <property type="match status" value="1"/>
</dbReference>
<dbReference type="FunFam" id="1.10.10.10:FF:000001">
    <property type="entry name" value="LysR family transcriptional regulator"/>
    <property type="match status" value="1"/>
</dbReference>
<evidence type="ECO:0000256" key="4">
    <source>
        <dbReference type="ARBA" id="ARBA00023163"/>
    </source>
</evidence>
<reference evidence="6 7" key="1">
    <citation type="submission" date="2018-10" db="EMBL/GenBank/DDBJ databases">
        <title>Genome Sequencing of Pantoea dispersa DSM 32899.</title>
        <authorList>
            <person name="Nawrath M."/>
            <person name="Ottenheim C."/>
            <person name="Wilm A."/>
            <person name="Zimmermann W."/>
            <person name="Wu J.C."/>
        </authorList>
    </citation>
    <scope>NUCLEOTIDE SEQUENCE [LARGE SCALE GENOMIC DNA]</scope>
    <source>
        <strain evidence="6 7">DSM 32899</strain>
        <plasmid evidence="6 7">unnamed2</plasmid>
    </source>
</reference>
<dbReference type="PANTHER" id="PTHR30537">
    <property type="entry name" value="HTH-TYPE TRANSCRIPTIONAL REGULATOR"/>
    <property type="match status" value="1"/>
</dbReference>
<dbReference type="Pfam" id="PF00126">
    <property type="entry name" value="HTH_1"/>
    <property type="match status" value="1"/>
</dbReference>
<dbReference type="EMBL" id="CP032704">
    <property type="protein sequence ID" value="QDY44342.1"/>
    <property type="molecule type" value="Genomic_DNA"/>
</dbReference>
<evidence type="ECO:0000256" key="2">
    <source>
        <dbReference type="ARBA" id="ARBA00023015"/>
    </source>
</evidence>
<organism evidence="6 7">
    <name type="scientific">Candidatus Pantoea soli</name>
    <dbReference type="NCBI Taxonomy" id="3098669"/>
    <lineage>
        <taxon>Bacteria</taxon>
        <taxon>Pseudomonadati</taxon>
        <taxon>Pseudomonadota</taxon>
        <taxon>Gammaproteobacteria</taxon>
        <taxon>Enterobacterales</taxon>
        <taxon>Erwiniaceae</taxon>
        <taxon>Pantoea</taxon>
    </lineage>
</organism>
<dbReference type="GO" id="GO:0006351">
    <property type="term" value="P:DNA-templated transcription"/>
    <property type="evidence" value="ECO:0007669"/>
    <property type="project" value="TreeGrafter"/>
</dbReference>
<dbReference type="GO" id="GO:0043565">
    <property type="term" value="F:sequence-specific DNA binding"/>
    <property type="evidence" value="ECO:0007669"/>
    <property type="project" value="TreeGrafter"/>
</dbReference>
<dbReference type="Gene3D" id="1.10.10.10">
    <property type="entry name" value="Winged helix-like DNA-binding domain superfamily/Winged helix DNA-binding domain"/>
    <property type="match status" value="1"/>
</dbReference>
<dbReference type="InterPro" id="IPR000847">
    <property type="entry name" value="LysR_HTH_N"/>
</dbReference>
<dbReference type="SUPFAM" id="SSF53850">
    <property type="entry name" value="Periplasmic binding protein-like II"/>
    <property type="match status" value="1"/>
</dbReference>
<keyword evidence="3" id="KW-0238">DNA-binding</keyword>
<dbReference type="InterPro" id="IPR005119">
    <property type="entry name" value="LysR_subst-bd"/>
</dbReference>
<proteinExistence type="inferred from homology"/>
<dbReference type="Gene3D" id="3.40.190.290">
    <property type="match status" value="1"/>
</dbReference>
<dbReference type="InterPro" id="IPR036390">
    <property type="entry name" value="WH_DNA-bd_sf"/>
</dbReference>
<feature type="domain" description="HTH lysR-type" evidence="5">
    <location>
        <begin position="1"/>
        <end position="59"/>
    </location>
</feature>
<evidence type="ECO:0000256" key="1">
    <source>
        <dbReference type="ARBA" id="ARBA00009437"/>
    </source>
</evidence>
<evidence type="ECO:0000313" key="7">
    <source>
        <dbReference type="Proteomes" id="UP000319411"/>
    </source>
</evidence>
<keyword evidence="4" id="KW-0804">Transcription</keyword>
<protein>
    <submittedName>
        <fullName evidence="6">LysR family transcriptional regulator</fullName>
    </submittedName>
</protein>
<gene>
    <name evidence="6" type="ORF">D8B20_20685</name>
</gene>
<geneLocation type="plasmid" evidence="6 7">
    <name>unnamed2</name>
</geneLocation>
<dbReference type="SUPFAM" id="SSF46785">
    <property type="entry name" value="Winged helix' DNA-binding domain"/>
    <property type="match status" value="1"/>
</dbReference>
<dbReference type="Proteomes" id="UP000319411">
    <property type="component" value="Plasmid unnamed2"/>
</dbReference>
<evidence type="ECO:0000256" key="3">
    <source>
        <dbReference type="ARBA" id="ARBA00023125"/>
    </source>
</evidence>
<dbReference type="AlphaFoldDB" id="A0A518XJH6"/>
<name>A0A518XJH6_9GAMM</name>
<dbReference type="InterPro" id="IPR058163">
    <property type="entry name" value="LysR-type_TF_proteobact-type"/>
</dbReference>
<keyword evidence="6" id="KW-0614">Plasmid</keyword>
<comment type="similarity">
    <text evidence="1">Belongs to the LysR transcriptional regulatory family.</text>
</comment>
<dbReference type="InterPro" id="IPR036388">
    <property type="entry name" value="WH-like_DNA-bd_sf"/>
</dbReference>
<evidence type="ECO:0000259" key="5">
    <source>
        <dbReference type="PROSITE" id="PS50931"/>
    </source>
</evidence>
<evidence type="ECO:0000313" key="6">
    <source>
        <dbReference type="EMBL" id="QDY44342.1"/>
    </source>
</evidence>
<dbReference type="Pfam" id="PF03466">
    <property type="entry name" value="LysR_substrate"/>
    <property type="match status" value="1"/>
</dbReference>
<dbReference type="PANTHER" id="PTHR30537:SF72">
    <property type="entry name" value="LYSR FAMILY TRANSCRIPTIONAL REGULATOR"/>
    <property type="match status" value="1"/>
</dbReference>
<keyword evidence="7" id="KW-1185">Reference proteome</keyword>
<dbReference type="OrthoDB" id="9786526at2"/>
<dbReference type="RefSeq" id="WP_145891844.1">
    <property type="nucleotide sequence ID" value="NZ_CP032704.1"/>
</dbReference>
<dbReference type="KEGG" id="pdis:D8B20_20685"/>
<sequence length="297" mass="32764">MDKLAAMRVFVQVVESGSFTGAAESLALPKSAVTRQIQALEASLRVKLLHRTSRSLSLTAAGNKYFQGARTLLDQVKILDDGLTQGESESGQLRIELPTALACHLVIPWLPEFVALHPDIQTVLSTQNLTSDLIEKQIDCVVRIGPLRNDALVARSLGEITMSAYASPDYLRDRGTPLHPRQLQGHFMIRVCSPQTGRAFERALIRGRESLSLDAAWQLSVNDSAAALSAAEAGMGIVMTYDFLTAQAVREGRLLKIFDGWQSEPVPVHAAWPDNRHLASRVRAFVEWIRRRFAEGI</sequence>
<keyword evidence="2" id="KW-0805">Transcription regulation</keyword>
<dbReference type="GO" id="GO:0003700">
    <property type="term" value="F:DNA-binding transcription factor activity"/>
    <property type="evidence" value="ECO:0007669"/>
    <property type="project" value="InterPro"/>
</dbReference>